<dbReference type="CDD" id="cd05532">
    <property type="entry name" value="POLBc_alpha"/>
    <property type="match status" value="1"/>
</dbReference>
<dbReference type="InterPro" id="IPR017964">
    <property type="entry name" value="DNA-dir_DNA_pol_B_CS"/>
</dbReference>
<dbReference type="AlphaFoldDB" id="A0ABD0YXL1"/>
<keyword evidence="5 12" id="KW-0235">DNA replication</keyword>
<keyword evidence="7" id="KW-0863">Zinc-finger</keyword>
<dbReference type="Pfam" id="PF03104">
    <property type="entry name" value="DNA_pol_B_exo1"/>
    <property type="match status" value="1"/>
</dbReference>
<reference evidence="16 17" key="1">
    <citation type="submission" date="2024-07" db="EMBL/GenBank/DDBJ databases">
        <title>Chromosome-level genome assembly of the water stick insect Ranatra chinensis (Heteroptera: Nepidae).</title>
        <authorList>
            <person name="Liu X."/>
        </authorList>
    </citation>
    <scope>NUCLEOTIDE SEQUENCE [LARGE SCALE GENOMIC DNA]</scope>
    <source>
        <strain evidence="16">Cailab_2021Rc</strain>
        <tissue evidence="16">Muscle</tissue>
    </source>
</reference>
<dbReference type="Gene3D" id="2.40.50.730">
    <property type="match status" value="1"/>
</dbReference>
<dbReference type="GO" id="GO:0006270">
    <property type="term" value="P:DNA replication initiation"/>
    <property type="evidence" value="ECO:0007669"/>
    <property type="project" value="UniProtKB-ARBA"/>
</dbReference>
<keyword evidence="8" id="KW-0862">Zinc</keyword>
<dbReference type="PANTHER" id="PTHR45861:SF1">
    <property type="entry name" value="DNA POLYMERASE ALPHA CATALYTIC SUBUNIT"/>
    <property type="match status" value="1"/>
</dbReference>
<dbReference type="PANTHER" id="PTHR45861">
    <property type="entry name" value="DNA POLYMERASE ALPHA CATALYTIC SUBUNIT"/>
    <property type="match status" value="1"/>
</dbReference>
<dbReference type="InterPro" id="IPR042087">
    <property type="entry name" value="DNA_pol_B_thumb"/>
</dbReference>
<evidence type="ECO:0000256" key="4">
    <source>
        <dbReference type="ARBA" id="ARBA00022695"/>
    </source>
</evidence>
<dbReference type="GO" id="GO:0008270">
    <property type="term" value="F:zinc ion binding"/>
    <property type="evidence" value="ECO:0007669"/>
    <property type="project" value="UniProtKB-KW"/>
</dbReference>
<evidence type="ECO:0000256" key="8">
    <source>
        <dbReference type="ARBA" id="ARBA00022833"/>
    </source>
</evidence>
<dbReference type="InterPro" id="IPR012337">
    <property type="entry name" value="RNaseH-like_sf"/>
</dbReference>
<dbReference type="NCBIfam" id="TIGR00592">
    <property type="entry name" value="pol2"/>
    <property type="match status" value="1"/>
</dbReference>
<dbReference type="Gene3D" id="1.10.287.690">
    <property type="entry name" value="Helix hairpin bin"/>
    <property type="match status" value="1"/>
</dbReference>
<dbReference type="Proteomes" id="UP001558652">
    <property type="component" value="Unassembled WGS sequence"/>
</dbReference>
<evidence type="ECO:0000256" key="3">
    <source>
        <dbReference type="ARBA" id="ARBA00022679"/>
    </source>
</evidence>
<dbReference type="GO" id="GO:0033554">
    <property type="term" value="P:cellular response to stress"/>
    <property type="evidence" value="ECO:0007669"/>
    <property type="project" value="UniProtKB-ARBA"/>
</dbReference>
<dbReference type="FunFam" id="1.10.287.690:FF:000003">
    <property type="entry name" value="DNA polymerase"/>
    <property type="match status" value="1"/>
</dbReference>
<dbReference type="Gene3D" id="3.30.70.2820">
    <property type="match status" value="1"/>
</dbReference>
<evidence type="ECO:0000256" key="7">
    <source>
        <dbReference type="ARBA" id="ARBA00022771"/>
    </source>
</evidence>
<evidence type="ECO:0000259" key="14">
    <source>
        <dbReference type="Pfam" id="PF00136"/>
    </source>
</evidence>
<comment type="similarity">
    <text evidence="2 12">Belongs to the DNA polymerase type-B family.</text>
</comment>
<feature type="domain" description="DNA-directed DNA polymerase family B exonuclease" evidence="15">
    <location>
        <begin position="159"/>
        <end position="395"/>
    </location>
</feature>
<dbReference type="CDD" id="cd05776">
    <property type="entry name" value="DNA_polB_alpha_exo"/>
    <property type="match status" value="1"/>
</dbReference>
<dbReference type="InterPro" id="IPR006172">
    <property type="entry name" value="DNA-dir_DNA_pol_B"/>
</dbReference>
<comment type="caution">
    <text evidence="16">The sequence shown here is derived from an EMBL/GenBank/DDBJ whole genome shotgun (WGS) entry which is preliminary data.</text>
</comment>
<protein>
    <recommendedName>
        <fullName evidence="12">DNA polymerase</fullName>
        <ecNumber evidence="12">2.7.7.7</ecNumber>
    </recommendedName>
</protein>
<dbReference type="SMART" id="SM00486">
    <property type="entry name" value="POLBc"/>
    <property type="match status" value="1"/>
</dbReference>
<evidence type="ECO:0000256" key="12">
    <source>
        <dbReference type="RuleBase" id="RU000442"/>
    </source>
</evidence>
<dbReference type="Pfam" id="PF00136">
    <property type="entry name" value="DNA_pol_B"/>
    <property type="match status" value="1"/>
</dbReference>
<feature type="region of interest" description="Disordered" evidence="13">
    <location>
        <begin position="503"/>
        <end position="524"/>
    </location>
</feature>
<proteinExistence type="inferred from homology"/>
<evidence type="ECO:0000256" key="11">
    <source>
        <dbReference type="ARBA" id="ARBA00023242"/>
    </source>
</evidence>
<dbReference type="GO" id="GO:0003887">
    <property type="term" value="F:DNA-directed DNA polymerase activity"/>
    <property type="evidence" value="ECO:0007669"/>
    <property type="project" value="UniProtKB-KW"/>
</dbReference>
<evidence type="ECO:0000256" key="1">
    <source>
        <dbReference type="ARBA" id="ARBA00004123"/>
    </source>
</evidence>
<dbReference type="EC" id="2.7.7.7" evidence="12"/>
<dbReference type="FunFam" id="3.30.70.2820:FF:000001">
    <property type="entry name" value="DNA polymerase"/>
    <property type="match status" value="1"/>
</dbReference>
<dbReference type="EMBL" id="JBFDAA010000001">
    <property type="protein sequence ID" value="KAL1140590.1"/>
    <property type="molecule type" value="Genomic_DNA"/>
</dbReference>
<comment type="catalytic activity">
    <reaction evidence="12">
        <text>DNA(n) + a 2'-deoxyribonucleoside 5'-triphosphate = DNA(n+1) + diphosphate</text>
        <dbReference type="Rhea" id="RHEA:22508"/>
        <dbReference type="Rhea" id="RHEA-COMP:17339"/>
        <dbReference type="Rhea" id="RHEA-COMP:17340"/>
        <dbReference type="ChEBI" id="CHEBI:33019"/>
        <dbReference type="ChEBI" id="CHEBI:61560"/>
        <dbReference type="ChEBI" id="CHEBI:173112"/>
        <dbReference type="EC" id="2.7.7.7"/>
    </reaction>
</comment>
<dbReference type="InterPro" id="IPR006134">
    <property type="entry name" value="DNA-dir_DNA_pol_B_multi_dom"/>
</dbReference>
<dbReference type="InterPro" id="IPR006133">
    <property type="entry name" value="DNA-dir_DNA_pol_B_exonuc"/>
</dbReference>
<dbReference type="GO" id="GO:0005658">
    <property type="term" value="C:alpha DNA polymerase:primase complex"/>
    <property type="evidence" value="ECO:0007669"/>
    <property type="project" value="UniProtKB-ARBA"/>
</dbReference>
<dbReference type="Gene3D" id="1.10.132.60">
    <property type="entry name" value="DNA polymerase family B, C-terminal domain"/>
    <property type="match status" value="1"/>
</dbReference>
<sequence>ESVLEYNKIDNSSLPLIKNENGEEVLRFYFLDAHEEIFTQPGTVYLFGKVWVESVKSYASCCVCVKNVDRQVFLLPREKRTNLQTGELGVDVAISDVYEEFNSLISTKYKIKEFRSRNIVRKYAFGKGDIPLESEYLEVRYSANIGPLPSDLKGETFSQVFGSRSSFLELLLLDRSIKGPCWIDIHHPGAIANALSWCKFEVACVKPTYLNVLRAGTINEVPPLVMVVMQPQTLYNQKSRQNEIVAISCLVNYEFPLNKPPPKKLFTQHFCVLSKPSDVTWPFDVKEEIKKFQKTNIEKMESERALLNFFLTRLYRIDPDIIVGHDLSGYLIGLLVDRMGSEKIPNWSRLGRLRRAAIPSNKNKVQIERMALSGRLLCDIKISAKELIKSRSYELGVLCQNVLNFKEDKRPEISEEEFKNSYSNSFNLLNSVWNLMSDASYILRIMADLNVIPLALQITNIAGNLMSRTLLGGRSERNEFLLLHAFHSKGYIVPDKEYKKVSKKDENEFEEEDVNKKGPSRKKPAYSGGLVLDPKVGFYNDDLILLMDFNSLYPSIIQEYNICFTTVQMNQIAQLEYECPEEFDKFLPNQSHEPGVLPSEIRKLVESRKDVKKMLKSPNLSPELRLQYDIRQMALKLTANSMYGCLGFTHSRFYAKPLAAIITAKGREILLNTKKMVEGFGYEVIYGDTDSLMINSRTKDFDAVYQIGRKIKSEVNKCYKQLELEIDGVFKYMLLLRKKKYAAVTLSKLPDGKIIYKNEIKGLDIVRRDWSPLSSEAGKFVLNQILSDHSSDDREEAIHDYLKKIRHDLEQGEVPMSLLAVTKQLTKRPEDYTDVKRFPHVQVALRMNANMSKRLKQGDAVSYIICEDGSNNPAMQRAYHIEEVKSKSNLKIDVQYYLSQQIYPVIARLYDPICTDPASLALTLGLDPTVYSRRTQSYNETENNIDSFFGRKDEERYKDCERCIFVLCFVFDKLFKKLLPLCLQLSYISSIHSFQIIVVENKFKFESQYDIFLLIEH</sequence>
<evidence type="ECO:0000256" key="9">
    <source>
        <dbReference type="ARBA" id="ARBA00022932"/>
    </source>
</evidence>
<evidence type="ECO:0000256" key="10">
    <source>
        <dbReference type="ARBA" id="ARBA00023125"/>
    </source>
</evidence>
<keyword evidence="10 12" id="KW-0238">DNA-binding</keyword>
<dbReference type="FunFam" id="1.10.132.60:FF:000004">
    <property type="entry name" value="DNA polymerase"/>
    <property type="match status" value="1"/>
</dbReference>
<evidence type="ECO:0000256" key="2">
    <source>
        <dbReference type="ARBA" id="ARBA00005755"/>
    </source>
</evidence>
<dbReference type="PRINTS" id="PR00106">
    <property type="entry name" value="DNAPOLB"/>
</dbReference>
<organism evidence="16 17">
    <name type="scientific">Ranatra chinensis</name>
    <dbReference type="NCBI Taxonomy" id="642074"/>
    <lineage>
        <taxon>Eukaryota</taxon>
        <taxon>Metazoa</taxon>
        <taxon>Ecdysozoa</taxon>
        <taxon>Arthropoda</taxon>
        <taxon>Hexapoda</taxon>
        <taxon>Insecta</taxon>
        <taxon>Pterygota</taxon>
        <taxon>Neoptera</taxon>
        <taxon>Paraneoptera</taxon>
        <taxon>Hemiptera</taxon>
        <taxon>Heteroptera</taxon>
        <taxon>Panheteroptera</taxon>
        <taxon>Nepomorpha</taxon>
        <taxon>Nepidae</taxon>
        <taxon>Ranatrinae</taxon>
        <taxon>Ranatra</taxon>
    </lineage>
</organism>
<dbReference type="GO" id="GO:0003677">
    <property type="term" value="F:DNA binding"/>
    <property type="evidence" value="ECO:0007669"/>
    <property type="project" value="UniProtKB-KW"/>
</dbReference>
<keyword evidence="3 12" id="KW-0808">Transferase</keyword>
<comment type="subcellular location">
    <subcellularLocation>
        <location evidence="1">Nucleus</location>
    </subcellularLocation>
</comment>
<gene>
    <name evidence="16" type="ORF">AAG570_000520</name>
</gene>
<dbReference type="PROSITE" id="PS00116">
    <property type="entry name" value="DNA_POLYMERASE_B"/>
    <property type="match status" value="1"/>
</dbReference>
<keyword evidence="6" id="KW-0479">Metal-binding</keyword>
<dbReference type="InterPro" id="IPR036397">
    <property type="entry name" value="RNaseH_sf"/>
</dbReference>
<evidence type="ECO:0000256" key="5">
    <source>
        <dbReference type="ARBA" id="ARBA00022705"/>
    </source>
</evidence>
<dbReference type="InterPro" id="IPR023211">
    <property type="entry name" value="DNA_pol_palm_dom_sf"/>
</dbReference>
<evidence type="ECO:0000256" key="6">
    <source>
        <dbReference type="ARBA" id="ARBA00022723"/>
    </source>
</evidence>
<name>A0ABD0YXL1_9HEMI</name>
<keyword evidence="11" id="KW-0539">Nucleus</keyword>
<feature type="non-terminal residue" evidence="16">
    <location>
        <position position="1"/>
    </location>
</feature>
<keyword evidence="17" id="KW-1185">Reference proteome</keyword>
<dbReference type="InterPro" id="IPR045846">
    <property type="entry name" value="POLBc_alpha"/>
</dbReference>
<evidence type="ECO:0000313" key="16">
    <source>
        <dbReference type="EMBL" id="KAL1140590.1"/>
    </source>
</evidence>
<dbReference type="Gene3D" id="3.30.420.10">
    <property type="entry name" value="Ribonuclease H-like superfamily/Ribonuclease H"/>
    <property type="match status" value="1"/>
</dbReference>
<dbReference type="SUPFAM" id="SSF56672">
    <property type="entry name" value="DNA/RNA polymerases"/>
    <property type="match status" value="1"/>
</dbReference>
<evidence type="ECO:0000256" key="13">
    <source>
        <dbReference type="SAM" id="MobiDB-lite"/>
    </source>
</evidence>
<accession>A0ABD0YXL1</accession>
<dbReference type="Gene3D" id="3.90.1600.10">
    <property type="entry name" value="Palm domain of DNA polymerase"/>
    <property type="match status" value="1"/>
</dbReference>
<dbReference type="InterPro" id="IPR043502">
    <property type="entry name" value="DNA/RNA_pol_sf"/>
</dbReference>
<evidence type="ECO:0000259" key="15">
    <source>
        <dbReference type="Pfam" id="PF03104"/>
    </source>
</evidence>
<feature type="domain" description="DNA-directed DNA polymerase family B multifunctional" evidence="14">
    <location>
        <begin position="465"/>
        <end position="913"/>
    </location>
</feature>
<dbReference type="SUPFAM" id="SSF53098">
    <property type="entry name" value="Ribonuclease H-like"/>
    <property type="match status" value="1"/>
</dbReference>
<evidence type="ECO:0000313" key="17">
    <source>
        <dbReference type="Proteomes" id="UP001558652"/>
    </source>
</evidence>
<keyword evidence="4 12" id="KW-0548">Nucleotidyltransferase</keyword>
<keyword evidence="9 12" id="KW-0239">DNA-directed DNA polymerase</keyword>